<dbReference type="OrthoDB" id="5425161at2759"/>
<feature type="non-terminal residue" evidence="2">
    <location>
        <position position="1"/>
    </location>
</feature>
<dbReference type="EMBL" id="ML120408">
    <property type="protein sequence ID" value="RPA97084.1"/>
    <property type="molecule type" value="Genomic_DNA"/>
</dbReference>
<evidence type="ECO:0000313" key="3">
    <source>
        <dbReference type="Proteomes" id="UP000276215"/>
    </source>
</evidence>
<evidence type="ECO:0000313" key="2">
    <source>
        <dbReference type="EMBL" id="RPA97084.1"/>
    </source>
</evidence>
<dbReference type="Pfam" id="PF03184">
    <property type="entry name" value="DDE_1"/>
    <property type="match status" value="1"/>
</dbReference>
<dbReference type="GO" id="GO:0003676">
    <property type="term" value="F:nucleic acid binding"/>
    <property type="evidence" value="ECO:0007669"/>
    <property type="project" value="InterPro"/>
</dbReference>
<gene>
    <name evidence="2" type="ORF">L873DRAFT_1632258</name>
</gene>
<name>A0A3N4JTP5_9PEZI</name>
<feature type="domain" description="DDE-1" evidence="1">
    <location>
        <begin position="1"/>
        <end position="55"/>
    </location>
</feature>
<organism evidence="2 3">
    <name type="scientific">Choiromyces venosus 120613-1</name>
    <dbReference type="NCBI Taxonomy" id="1336337"/>
    <lineage>
        <taxon>Eukaryota</taxon>
        <taxon>Fungi</taxon>
        <taxon>Dikarya</taxon>
        <taxon>Ascomycota</taxon>
        <taxon>Pezizomycotina</taxon>
        <taxon>Pezizomycetes</taxon>
        <taxon>Pezizales</taxon>
        <taxon>Tuberaceae</taxon>
        <taxon>Choiromyces</taxon>
    </lineage>
</organism>
<feature type="non-terminal residue" evidence="2">
    <location>
        <position position="154"/>
    </location>
</feature>
<reference evidence="2 3" key="1">
    <citation type="journal article" date="2018" name="Nat. Ecol. Evol.">
        <title>Pezizomycetes genomes reveal the molecular basis of ectomycorrhizal truffle lifestyle.</title>
        <authorList>
            <person name="Murat C."/>
            <person name="Payen T."/>
            <person name="Noel B."/>
            <person name="Kuo A."/>
            <person name="Morin E."/>
            <person name="Chen J."/>
            <person name="Kohler A."/>
            <person name="Krizsan K."/>
            <person name="Balestrini R."/>
            <person name="Da Silva C."/>
            <person name="Montanini B."/>
            <person name="Hainaut M."/>
            <person name="Levati E."/>
            <person name="Barry K.W."/>
            <person name="Belfiori B."/>
            <person name="Cichocki N."/>
            <person name="Clum A."/>
            <person name="Dockter R.B."/>
            <person name="Fauchery L."/>
            <person name="Guy J."/>
            <person name="Iotti M."/>
            <person name="Le Tacon F."/>
            <person name="Lindquist E.A."/>
            <person name="Lipzen A."/>
            <person name="Malagnac F."/>
            <person name="Mello A."/>
            <person name="Molinier V."/>
            <person name="Miyauchi S."/>
            <person name="Poulain J."/>
            <person name="Riccioni C."/>
            <person name="Rubini A."/>
            <person name="Sitrit Y."/>
            <person name="Splivallo R."/>
            <person name="Traeger S."/>
            <person name="Wang M."/>
            <person name="Zifcakova L."/>
            <person name="Wipf D."/>
            <person name="Zambonelli A."/>
            <person name="Paolocci F."/>
            <person name="Nowrousian M."/>
            <person name="Ottonello S."/>
            <person name="Baldrian P."/>
            <person name="Spatafora J.W."/>
            <person name="Henrissat B."/>
            <person name="Nagy L.G."/>
            <person name="Aury J.M."/>
            <person name="Wincker P."/>
            <person name="Grigoriev I.V."/>
            <person name="Bonfante P."/>
            <person name="Martin F.M."/>
        </authorList>
    </citation>
    <scope>NUCLEOTIDE SEQUENCE [LARGE SCALE GENOMIC DNA]</scope>
    <source>
        <strain evidence="2 3">120613-1</strain>
    </source>
</reference>
<evidence type="ECO:0000259" key="1">
    <source>
        <dbReference type="Pfam" id="PF03184"/>
    </source>
</evidence>
<accession>A0A3N4JTP5</accession>
<protein>
    <recommendedName>
        <fullName evidence="1">DDE-1 domain-containing protein</fullName>
    </recommendedName>
</protein>
<keyword evidence="3" id="KW-1185">Reference proteome</keyword>
<dbReference type="STRING" id="1336337.A0A3N4JTP5"/>
<dbReference type="Proteomes" id="UP000276215">
    <property type="component" value="Unassembled WGS sequence"/>
</dbReference>
<dbReference type="InterPro" id="IPR004875">
    <property type="entry name" value="DDE_SF_endonuclease_dom"/>
</dbReference>
<sequence>LLLLDGFGSHGTKQFIDFGDEHQIVIFCLPPHTSYLLQPLDVVVFQPYKHYHAEAVEAPTCTGCGEDFNKEEFLNQIHSIRQLTFKVSTVQSAFQATGLIPYNPELMLSKLCEVAPTPINHEISVPASLARIPLKIRSLQTQGEELLDDAKDLP</sequence>
<proteinExistence type="predicted"/>
<dbReference type="AlphaFoldDB" id="A0A3N4JTP5"/>